<evidence type="ECO:0000313" key="1">
    <source>
        <dbReference type="EMBL" id="KAG9389839.1"/>
    </source>
</evidence>
<dbReference type="AlphaFoldDB" id="A0A8J6AXR3"/>
<organism evidence="1 2">
    <name type="scientific">Carpediemonas membranifera</name>
    <dbReference type="NCBI Taxonomy" id="201153"/>
    <lineage>
        <taxon>Eukaryota</taxon>
        <taxon>Metamonada</taxon>
        <taxon>Carpediemonas-like organisms</taxon>
        <taxon>Carpediemonas</taxon>
    </lineage>
</organism>
<protein>
    <submittedName>
        <fullName evidence="1">Uncharacterized protein</fullName>
    </submittedName>
</protein>
<gene>
    <name evidence="1" type="ORF">J8273_8518</name>
</gene>
<proteinExistence type="predicted"/>
<accession>A0A8J6AXR3</accession>
<keyword evidence="2" id="KW-1185">Reference proteome</keyword>
<dbReference type="Proteomes" id="UP000717585">
    <property type="component" value="Unassembled WGS sequence"/>
</dbReference>
<comment type="caution">
    <text evidence="1">The sequence shown here is derived from an EMBL/GenBank/DDBJ whole genome shotgun (WGS) entry which is preliminary data.</text>
</comment>
<name>A0A8J6AXR3_9EUKA</name>
<reference evidence="1" key="1">
    <citation type="submission" date="2021-05" db="EMBL/GenBank/DDBJ databases">
        <title>A free-living protist that lacks canonical eukaryotic 1 DNA replication and segregation systems.</title>
        <authorList>
            <person name="Salas-Leiva D.E."/>
            <person name="Tromer E.C."/>
            <person name="Curtis B.A."/>
            <person name="Jerlstrom-Hultqvist J."/>
            <person name="Kolisko M."/>
            <person name="Yi Z."/>
            <person name="Salas-Leiva J.S."/>
            <person name="Gallot-Lavallee L."/>
            <person name="Kops G.J.P.L."/>
            <person name="Archibald J.M."/>
            <person name="Simpson A.G.B."/>
            <person name="Roger A.J."/>
        </authorList>
    </citation>
    <scope>NUCLEOTIDE SEQUENCE</scope>
    <source>
        <strain evidence="1">BICM</strain>
    </source>
</reference>
<sequence>MSLIDTLDFSVAGTTATTTRGITVNCYLSKTNCKYLDKPFDVDIPMNHATKSNRYLLRVEGPNTHDISGLKFEIPAGFTFSAAAVLPYEGRFQSSAVFNTALRAALVHEILSKLADKNLRHGRKLLAAADDTMQQMLTEEGNIPQPTIDDIVVKANGKTSKVTKFRHFKDWAGTLPVVGPALPG</sequence>
<dbReference type="EMBL" id="JAHDYR010000067">
    <property type="protein sequence ID" value="KAG9389839.1"/>
    <property type="molecule type" value="Genomic_DNA"/>
</dbReference>
<evidence type="ECO:0000313" key="2">
    <source>
        <dbReference type="Proteomes" id="UP000717585"/>
    </source>
</evidence>